<dbReference type="Proteomes" id="UP000716291">
    <property type="component" value="Unassembled WGS sequence"/>
</dbReference>
<proteinExistence type="predicted"/>
<dbReference type="EMBL" id="JAANQT010001718">
    <property type="protein sequence ID" value="KAG1304172.1"/>
    <property type="molecule type" value="Genomic_DNA"/>
</dbReference>
<gene>
    <name evidence="3" type="ORF">G6F64_009431</name>
</gene>
<organism evidence="3 4">
    <name type="scientific">Rhizopus oryzae</name>
    <name type="common">Mucormycosis agent</name>
    <name type="synonym">Rhizopus arrhizus var. delemar</name>
    <dbReference type="NCBI Taxonomy" id="64495"/>
    <lineage>
        <taxon>Eukaryota</taxon>
        <taxon>Fungi</taxon>
        <taxon>Fungi incertae sedis</taxon>
        <taxon>Mucoromycota</taxon>
        <taxon>Mucoromycotina</taxon>
        <taxon>Mucoromycetes</taxon>
        <taxon>Mucorales</taxon>
        <taxon>Mucorineae</taxon>
        <taxon>Rhizopodaceae</taxon>
        <taxon>Rhizopus</taxon>
    </lineage>
</organism>
<name>A0A9P6X3D6_RHIOR</name>
<evidence type="ECO:0000256" key="1">
    <source>
        <dbReference type="SAM" id="Coils"/>
    </source>
</evidence>
<comment type="caution">
    <text evidence="3">The sequence shown here is derived from an EMBL/GenBank/DDBJ whole genome shotgun (WGS) entry which is preliminary data.</text>
</comment>
<keyword evidence="1" id="KW-0175">Coiled coil</keyword>
<protein>
    <submittedName>
        <fullName evidence="3">Uncharacterized protein</fullName>
    </submittedName>
</protein>
<dbReference type="AlphaFoldDB" id="A0A9P6X3D6"/>
<evidence type="ECO:0000256" key="2">
    <source>
        <dbReference type="SAM" id="MobiDB-lite"/>
    </source>
</evidence>
<evidence type="ECO:0000313" key="3">
    <source>
        <dbReference type="EMBL" id="KAG1304172.1"/>
    </source>
</evidence>
<feature type="region of interest" description="Disordered" evidence="2">
    <location>
        <begin position="281"/>
        <end position="307"/>
    </location>
</feature>
<reference evidence="3" key="1">
    <citation type="journal article" date="2020" name="Microb. Genom.">
        <title>Genetic diversity of clinical and environmental Mucorales isolates obtained from an investigation of mucormycosis cases among solid organ transplant recipients.</title>
        <authorList>
            <person name="Nguyen M.H."/>
            <person name="Kaul D."/>
            <person name="Muto C."/>
            <person name="Cheng S.J."/>
            <person name="Richter R.A."/>
            <person name="Bruno V.M."/>
            <person name="Liu G."/>
            <person name="Beyhan S."/>
            <person name="Sundermann A.J."/>
            <person name="Mounaud S."/>
            <person name="Pasculle A.W."/>
            <person name="Nierman W.C."/>
            <person name="Driscoll E."/>
            <person name="Cumbie R."/>
            <person name="Clancy C.J."/>
            <person name="Dupont C.L."/>
        </authorList>
    </citation>
    <scope>NUCLEOTIDE SEQUENCE</scope>
    <source>
        <strain evidence="3">GL11</strain>
    </source>
</reference>
<sequence length="307" mass="36171">MFQQFKNIFPNASLNITSITNSIGINEAGINRLEAIKSEFSNLNSLLHNQPEPDIIEQKDLNRTSIIDLESTGQVIHKIQEGIESIRELNLENYKKQRVVDKLLGKLQHTGRLHYKVHEQIEHSESDLSNIQNNITQIQHTAIKLIHTLTTLEQQIDQVNLENEQREFELWKQNEENELINEIAIKKRLLKEKEMGLKQRYEEYENIQQKKRLELYEATFNAELEEYKRKRQNEISSLYPNSKTSNSLQTSLEQLQLLDHGNKEELEDFFGENEIKKSCRSKEVNNHLSSSEDERIDILHDEDYEDF</sequence>
<feature type="compositionally biased region" description="Basic and acidic residues" evidence="2">
    <location>
        <begin position="281"/>
        <end position="301"/>
    </location>
</feature>
<feature type="coiled-coil region" evidence="1">
    <location>
        <begin position="149"/>
        <end position="207"/>
    </location>
</feature>
<evidence type="ECO:0000313" key="4">
    <source>
        <dbReference type="Proteomes" id="UP000716291"/>
    </source>
</evidence>
<accession>A0A9P6X3D6</accession>
<keyword evidence="4" id="KW-1185">Reference proteome</keyword>